<proteinExistence type="predicted"/>
<evidence type="ECO:0000256" key="2">
    <source>
        <dbReference type="PROSITE-ProRule" id="PRU00023"/>
    </source>
</evidence>
<gene>
    <name evidence="6" type="ORF">PENFLA_c014G08947</name>
</gene>
<reference evidence="7" key="1">
    <citation type="journal article" date="2017" name="Nat. Microbiol.">
        <title>Global analysis of biosynthetic gene clusters reveals vast potential of secondary metabolite production in Penicillium species.</title>
        <authorList>
            <person name="Nielsen J.C."/>
            <person name="Grijseels S."/>
            <person name="Prigent S."/>
            <person name="Ji B."/>
            <person name="Dainat J."/>
            <person name="Nielsen K.F."/>
            <person name="Frisvad J.C."/>
            <person name="Workman M."/>
            <person name="Nielsen J."/>
        </authorList>
    </citation>
    <scope>NUCLEOTIDE SEQUENCE [LARGE SCALE GENOMIC DNA]</scope>
    <source>
        <strain evidence="7">IBT 14082</strain>
    </source>
</reference>
<dbReference type="PROSITE" id="PS50157">
    <property type="entry name" value="ZINC_FINGER_C2H2_2"/>
    <property type="match status" value="1"/>
</dbReference>
<organism evidence="6 7">
    <name type="scientific">Penicillium flavigenum</name>
    <dbReference type="NCBI Taxonomy" id="254877"/>
    <lineage>
        <taxon>Eukaryota</taxon>
        <taxon>Fungi</taxon>
        <taxon>Dikarya</taxon>
        <taxon>Ascomycota</taxon>
        <taxon>Pezizomycotina</taxon>
        <taxon>Eurotiomycetes</taxon>
        <taxon>Eurotiomycetidae</taxon>
        <taxon>Eurotiales</taxon>
        <taxon>Aspergillaceae</taxon>
        <taxon>Penicillium</taxon>
    </lineage>
</organism>
<name>A0A1V6T6F3_9EURO</name>
<keyword evidence="3" id="KW-0863">Zinc-finger</keyword>
<dbReference type="PROSITE" id="PS00028">
    <property type="entry name" value="ZINC_FINGER_C2H2_1"/>
    <property type="match status" value="2"/>
</dbReference>
<accession>A0A1V6T6F3</accession>
<dbReference type="InterPro" id="IPR058925">
    <property type="entry name" value="zf-C2H2_AcuF"/>
</dbReference>
<dbReference type="Gene3D" id="1.25.40.20">
    <property type="entry name" value="Ankyrin repeat-containing domain"/>
    <property type="match status" value="1"/>
</dbReference>
<sequence>MADPISITSLIIEVGRIIASLMNYAKAVRDSRPDARKLSEELFALKGILEHISAQSEPLSKSEELGLSDPEFLANALVRTNETLQSLLFDLEEPVSKYKRLKQKLEWPFTREKFNSHLIRLERVKSCLILVFTSDSNALNRDLHDKLTDLATSLEENLKVRNDERISTAHRDLCRWLAPSSPTGVHLRASNARLDQTGKWFIDTIFKEWLWGHDIYQQILFVLGKSHAQGVAFGYFYCSFGDVASQDPKNILGSLLSQLSESNPSILESIWPLYEAKTNPIVGRYPVDIADIEDAIIKHMSGDQPVVLLVDALNESCQSENIKRSFMRMLSKLSNLRILLTGTTDMFSCKHASIINVNSTIIKDDIDTFIRFTLQEDAMLKNLDSKLKDQISETISQGADGSFRWVQLSLESLSSLRTVGKIREALQTLPGTLRETYAGILQRIPASDWELSRAAFLWLSFSNRSLTLDELNEAVVLGETSTLLDEDMRLVSPGILLEICQGLITQDEVGNVNLAHASVKDFLTSEWIRSSGVQYFTLDPASAGKYLMRQCLNYLCLDNFRSGYVHSIDSILERERKNSLLQYAAHFWASHSESRNFDGRDHSIVNKLLSSRDLLRCGNYGVWVQTIAPDIDVETIETTHPLYYAASFGLVSVVEAIIESAPDIDLDAPGGRFGSTPLYVACWRGNHEVVDLLLQAGANPYRPDPSTGLTVFFLPQRPKFVRTKEILSRVPVKQIHSDSPKGMLSESPRSDTSPQPKRRALGDDIKGQKVESDNYKGPLDTDIGQRAFGSSSALLPSTIPTLEKFLAQVMELYPRLEPTLAQRLAQEQCRRYERLAGMRQKHAQDIINHSCRSARHCIALGGDAASTPHRPESMSSQGVGSPSALDFPPGVPLPPVRSLPAQFECPICFEVKKFQKPSDWSKHAQEDVRPFTCTFPNCRDPKTFKRKADWVRHEMEGHRRSEYWACSFPECGLTFDRKDNFIQHLVRQHKLSEPKIKRGKPFLIEQLVPPESNIETLWEIVEQCHREEISHEERCQFCGDILRSGRYLMVHLGRHMEELAMPVLEMVNQSVGS</sequence>
<evidence type="ECO:0000313" key="7">
    <source>
        <dbReference type="Proteomes" id="UP000191342"/>
    </source>
</evidence>
<dbReference type="Pfam" id="PF22939">
    <property type="entry name" value="WHD_GPIID"/>
    <property type="match status" value="1"/>
</dbReference>
<dbReference type="EMBL" id="MLQL01000014">
    <property type="protein sequence ID" value="OQE21490.1"/>
    <property type="molecule type" value="Genomic_DNA"/>
</dbReference>
<dbReference type="Pfam" id="PF26082">
    <property type="entry name" value="zf-C2H2_AcuF"/>
    <property type="match status" value="1"/>
</dbReference>
<keyword evidence="2" id="KW-0040">ANK repeat</keyword>
<keyword evidence="3" id="KW-0862">Zinc</keyword>
<dbReference type="STRING" id="254877.A0A1V6T6F3"/>
<dbReference type="SUPFAM" id="SSF48403">
    <property type="entry name" value="Ankyrin repeat"/>
    <property type="match status" value="1"/>
</dbReference>
<dbReference type="SMART" id="SM00355">
    <property type="entry name" value="ZnF_C2H2"/>
    <property type="match status" value="3"/>
</dbReference>
<dbReference type="SMART" id="SM00248">
    <property type="entry name" value="ANK"/>
    <property type="match status" value="3"/>
</dbReference>
<dbReference type="PROSITE" id="PS50297">
    <property type="entry name" value="ANK_REP_REGION"/>
    <property type="match status" value="1"/>
</dbReference>
<feature type="compositionally biased region" description="Basic and acidic residues" evidence="4">
    <location>
        <begin position="760"/>
        <end position="774"/>
    </location>
</feature>
<dbReference type="PANTHER" id="PTHR10039:SF16">
    <property type="entry name" value="GPI INOSITOL-DEACYLASE"/>
    <property type="match status" value="1"/>
</dbReference>
<dbReference type="InterPro" id="IPR056884">
    <property type="entry name" value="NPHP3-like_N"/>
</dbReference>
<evidence type="ECO:0000313" key="6">
    <source>
        <dbReference type="EMBL" id="OQE21490.1"/>
    </source>
</evidence>
<protein>
    <recommendedName>
        <fullName evidence="5">C2H2-type domain-containing protein</fullName>
    </recommendedName>
</protein>
<dbReference type="InterPro" id="IPR036770">
    <property type="entry name" value="Ankyrin_rpt-contain_sf"/>
</dbReference>
<keyword evidence="3" id="KW-0479">Metal-binding</keyword>
<dbReference type="AlphaFoldDB" id="A0A1V6T6F3"/>
<feature type="repeat" description="ANK" evidence="2">
    <location>
        <begin position="673"/>
        <end position="705"/>
    </location>
</feature>
<dbReference type="Pfam" id="PF12796">
    <property type="entry name" value="Ank_2"/>
    <property type="match status" value="1"/>
</dbReference>
<evidence type="ECO:0000256" key="3">
    <source>
        <dbReference type="PROSITE-ProRule" id="PRU00042"/>
    </source>
</evidence>
<dbReference type="InterPro" id="IPR054471">
    <property type="entry name" value="GPIID_WHD"/>
</dbReference>
<dbReference type="PANTHER" id="PTHR10039">
    <property type="entry name" value="AMELOGENIN"/>
    <property type="match status" value="1"/>
</dbReference>
<dbReference type="GO" id="GO:0008270">
    <property type="term" value="F:zinc ion binding"/>
    <property type="evidence" value="ECO:0007669"/>
    <property type="project" value="UniProtKB-KW"/>
</dbReference>
<evidence type="ECO:0000256" key="1">
    <source>
        <dbReference type="ARBA" id="ARBA00022737"/>
    </source>
</evidence>
<dbReference type="InterPro" id="IPR002110">
    <property type="entry name" value="Ankyrin_rpt"/>
</dbReference>
<dbReference type="InterPro" id="IPR013087">
    <property type="entry name" value="Znf_C2H2_type"/>
</dbReference>
<evidence type="ECO:0000256" key="4">
    <source>
        <dbReference type="SAM" id="MobiDB-lite"/>
    </source>
</evidence>
<dbReference type="Gene3D" id="3.30.160.60">
    <property type="entry name" value="Classic Zinc Finger"/>
    <property type="match status" value="1"/>
</dbReference>
<evidence type="ECO:0000259" key="5">
    <source>
        <dbReference type="PROSITE" id="PS50157"/>
    </source>
</evidence>
<dbReference type="OrthoDB" id="1577640at2759"/>
<dbReference type="PROSITE" id="PS50088">
    <property type="entry name" value="ANK_REPEAT"/>
    <property type="match status" value="1"/>
</dbReference>
<feature type="region of interest" description="Disordered" evidence="4">
    <location>
        <begin position="731"/>
        <end position="778"/>
    </location>
</feature>
<comment type="caution">
    <text evidence="6">The sequence shown here is derived from an EMBL/GenBank/DDBJ whole genome shotgun (WGS) entry which is preliminary data.</text>
</comment>
<keyword evidence="7" id="KW-1185">Reference proteome</keyword>
<keyword evidence="1" id="KW-0677">Repeat</keyword>
<dbReference type="Proteomes" id="UP000191342">
    <property type="component" value="Unassembled WGS sequence"/>
</dbReference>
<dbReference type="Pfam" id="PF24883">
    <property type="entry name" value="NPHP3_N"/>
    <property type="match status" value="1"/>
</dbReference>
<feature type="domain" description="C2H2-type" evidence="5">
    <location>
        <begin position="964"/>
        <end position="994"/>
    </location>
</feature>